<evidence type="ECO:0000256" key="1">
    <source>
        <dbReference type="ARBA" id="ARBA00005466"/>
    </source>
</evidence>
<name>A0A1G9SKW7_ALLAB</name>
<keyword evidence="7" id="KW-1185">Reference proteome</keyword>
<dbReference type="SUPFAM" id="SSF56176">
    <property type="entry name" value="FAD-binding/transporter-associated domain-like"/>
    <property type="match status" value="1"/>
</dbReference>
<dbReference type="eggNOG" id="COG0277">
    <property type="taxonomic scope" value="Bacteria"/>
</dbReference>
<evidence type="ECO:0000313" key="7">
    <source>
        <dbReference type="Proteomes" id="UP000183376"/>
    </source>
</evidence>
<dbReference type="PANTHER" id="PTHR13878:SF53">
    <property type="entry name" value="CYTOKININ DEHYDROGENASE 6"/>
    <property type="match status" value="1"/>
</dbReference>
<dbReference type="InterPro" id="IPR016167">
    <property type="entry name" value="FAD-bd_PCMH_sub1"/>
</dbReference>
<dbReference type="InterPro" id="IPR016166">
    <property type="entry name" value="FAD-bd_PCMH"/>
</dbReference>
<comment type="similarity">
    <text evidence="1">Belongs to the oxygen-dependent FAD-linked oxidoreductase family.</text>
</comment>
<sequence>MSLSHRSLLARGAAALGGLAAGGLAGTVARKWMDRGKLPPAAPPSEFLDDASTLNPTRVRGVVFASSAPESTADALRPLLRRVADGADPALAVSGVRHSMGGQSLLADGWILETQPMRGVTVDAASGVMRVGAGVTWREVIPVLNRLGLAPHVMQSNHDFTVGGSLSVNCHGLQVDHAPISGTVRRLRLLTGDGDVLTCSPTENPELFRHALGGYGLFGVILDAELGVVPNALYAPGFVTTRTRDYLDVFKERVYAPNSDVEMAYGRLSVDPDNLLDEAIIVTLVPVPGSRGTVLPLSRPGRPELTRAIFRNSADNEFGKKLRWWLERDVGPRLAGRISRNSLLDEPARIFSGASGSKVDVLQEYFIPQTRLPEFVQAARDVIRRTEGNLLNVTVRDVRRDDRSVLAYACQDVFGLVMLFEQDRSPAGERRMRTMTRELVDAAIAVGGSFYLPYRLHATLDQLGRAYPAWEKFVDAKHRFDPRGVFRNGLFERYAPS</sequence>
<proteinExistence type="inferred from homology"/>
<evidence type="ECO:0000256" key="4">
    <source>
        <dbReference type="ARBA" id="ARBA00023002"/>
    </source>
</evidence>
<dbReference type="AlphaFoldDB" id="A0A1G9SKW7"/>
<dbReference type="Pfam" id="PF01565">
    <property type="entry name" value="FAD_binding_4"/>
    <property type="match status" value="1"/>
</dbReference>
<evidence type="ECO:0000259" key="5">
    <source>
        <dbReference type="PROSITE" id="PS51387"/>
    </source>
</evidence>
<reference evidence="6 7" key="1">
    <citation type="submission" date="2016-10" db="EMBL/GenBank/DDBJ databases">
        <authorList>
            <person name="de Groot N.N."/>
        </authorList>
    </citation>
    <scope>NUCLEOTIDE SEQUENCE [LARGE SCALE GENOMIC DNA]</scope>
    <source>
        <strain evidence="6 7">DSM 44149</strain>
    </source>
</reference>
<dbReference type="GO" id="GO:0071949">
    <property type="term" value="F:FAD binding"/>
    <property type="evidence" value="ECO:0007669"/>
    <property type="project" value="InterPro"/>
</dbReference>
<dbReference type="InterPro" id="IPR036318">
    <property type="entry name" value="FAD-bd_PCMH-like_sf"/>
</dbReference>
<dbReference type="InterPro" id="IPR016169">
    <property type="entry name" value="FAD-bd_PCMH_sub2"/>
</dbReference>
<organism evidence="6 7">
    <name type="scientific">Allokutzneria albata</name>
    <name type="common">Kibdelosporangium albatum</name>
    <dbReference type="NCBI Taxonomy" id="211114"/>
    <lineage>
        <taxon>Bacteria</taxon>
        <taxon>Bacillati</taxon>
        <taxon>Actinomycetota</taxon>
        <taxon>Actinomycetes</taxon>
        <taxon>Pseudonocardiales</taxon>
        <taxon>Pseudonocardiaceae</taxon>
        <taxon>Allokutzneria</taxon>
    </lineage>
</organism>
<accession>A0A1G9SKW7</accession>
<dbReference type="SUPFAM" id="SSF55103">
    <property type="entry name" value="FAD-linked oxidases, C-terminal domain"/>
    <property type="match status" value="1"/>
</dbReference>
<dbReference type="InterPro" id="IPR016171">
    <property type="entry name" value="Vanillyl_alc_oxidase_C-sub2"/>
</dbReference>
<keyword evidence="2" id="KW-0285">Flavoprotein</keyword>
<protein>
    <submittedName>
        <fullName evidence="6">FAD/FMN-containing dehydrogenase</fullName>
    </submittedName>
</protein>
<dbReference type="InterPro" id="IPR016164">
    <property type="entry name" value="FAD-linked_Oxase-like_C"/>
</dbReference>
<gene>
    <name evidence="6" type="ORF">SAMN04489726_1243</name>
</gene>
<dbReference type="Gene3D" id="3.30.465.10">
    <property type="match status" value="1"/>
</dbReference>
<keyword evidence="4" id="KW-0560">Oxidoreductase</keyword>
<evidence type="ECO:0000256" key="2">
    <source>
        <dbReference type="ARBA" id="ARBA00022630"/>
    </source>
</evidence>
<dbReference type="InterPro" id="IPR006094">
    <property type="entry name" value="Oxid_FAD_bind_N"/>
</dbReference>
<dbReference type="PROSITE" id="PS51318">
    <property type="entry name" value="TAT"/>
    <property type="match status" value="1"/>
</dbReference>
<evidence type="ECO:0000313" key="6">
    <source>
        <dbReference type="EMBL" id="SDM36069.1"/>
    </source>
</evidence>
<dbReference type="GO" id="GO:0016491">
    <property type="term" value="F:oxidoreductase activity"/>
    <property type="evidence" value="ECO:0007669"/>
    <property type="project" value="UniProtKB-KW"/>
</dbReference>
<dbReference type="Gene3D" id="3.30.43.10">
    <property type="entry name" value="Uridine Diphospho-n-acetylenolpyruvylglucosamine Reductase, domain 2"/>
    <property type="match status" value="1"/>
</dbReference>
<evidence type="ECO:0000256" key="3">
    <source>
        <dbReference type="ARBA" id="ARBA00022827"/>
    </source>
</evidence>
<dbReference type="Gene3D" id="1.10.45.10">
    <property type="entry name" value="Vanillyl-alcohol Oxidase, Chain A, domain 4"/>
    <property type="match status" value="1"/>
</dbReference>
<dbReference type="InterPro" id="IPR050432">
    <property type="entry name" value="FAD-linked_Oxidoreductases_BP"/>
</dbReference>
<dbReference type="InterPro" id="IPR006311">
    <property type="entry name" value="TAT_signal"/>
</dbReference>
<dbReference type="Proteomes" id="UP000183376">
    <property type="component" value="Chromosome I"/>
</dbReference>
<dbReference type="PROSITE" id="PS51387">
    <property type="entry name" value="FAD_PCMH"/>
    <property type="match status" value="1"/>
</dbReference>
<feature type="domain" description="FAD-binding PCMH-type" evidence="5">
    <location>
        <begin position="59"/>
        <end position="231"/>
    </location>
</feature>
<keyword evidence="3" id="KW-0274">FAD</keyword>
<dbReference type="EMBL" id="LT629701">
    <property type="protein sequence ID" value="SDM36069.1"/>
    <property type="molecule type" value="Genomic_DNA"/>
</dbReference>
<dbReference type="STRING" id="211114.SAMN04489726_1243"/>
<dbReference type="PANTHER" id="PTHR13878">
    <property type="entry name" value="GULONOLACTONE OXIDASE"/>
    <property type="match status" value="1"/>
</dbReference>